<dbReference type="PANTHER" id="PTHR15715:SF37">
    <property type="entry name" value="LD47843P"/>
    <property type="match status" value="1"/>
</dbReference>
<dbReference type="AlphaFoldDB" id="A0A085LV09"/>
<dbReference type="PROSITE" id="PS50006">
    <property type="entry name" value="FHA_DOMAIN"/>
    <property type="match status" value="1"/>
</dbReference>
<name>A0A085LV09_9BILA</name>
<evidence type="ECO:0000256" key="2">
    <source>
        <dbReference type="SAM" id="MobiDB-lite"/>
    </source>
</evidence>
<evidence type="ECO:0000256" key="1">
    <source>
        <dbReference type="SAM" id="Coils"/>
    </source>
</evidence>
<keyword evidence="6" id="KW-1185">Reference proteome</keyword>
<dbReference type="SMART" id="SM00240">
    <property type="entry name" value="FHA"/>
    <property type="match status" value="1"/>
</dbReference>
<accession>A0A085LV09</accession>
<dbReference type="CDD" id="cd21911">
    <property type="entry name" value="CC1_SLMAP"/>
    <property type="match status" value="1"/>
</dbReference>
<dbReference type="InterPro" id="IPR051176">
    <property type="entry name" value="Cent_Immune-Sig_Mod"/>
</dbReference>
<feature type="compositionally biased region" description="Acidic residues" evidence="2">
    <location>
        <begin position="686"/>
        <end position="698"/>
    </location>
</feature>
<dbReference type="Gene3D" id="2.60.200.20">
    <property type="match status" value="1"/>
</dbReference>
<keyword evidence="3" id="KW-1133">Transmembrane helix</keyword>
<keyword evidence="3" id="KW-0472">Membrane</keyword>
<evidence type="ECO:0000313" key="5">
    <source>
        <dbReference type="EMBL" id="KFD48805.1"/>
    </source>
</evidence>
<dbReference type="PANTHER" id="PTHR15715">
    <property type="entry name" value="CENTROSOMAL PROTEIN OF 170 KDA"/>
    <property type="match status" value="1"/>
</dbReference>
<feature type="coiled-coil region" evidence="1">
    <location>
        <begin position="215"/>
        <end position="258"/>
    </location>
</feature>
<dbReference type="Pfam" id="PF00498">
    <property type="entry name" value="FHA"/>
    <property type="match status" value="1"/>
</dbReference>
<organism evidence="5 6">
    <name type="scientific">Trichuris suis</name>
    <name type="common">pig whipworm</name>
    <dbReference type="NCBI Taxonomy" id="68888"/>
    <lineage>
        <taxon>Eukaryota</taxon>
        <taxon>Metazoa</taxon>
        <taxon>Ecdysozoa</taxon>
        <taxon>Nematoda</taxon>
        <taxon>Enoplea</taxon>
        <taxon>Dorylaimia</taxon>
        <taxon>Trichinellida</taxon>
        <taxon>Trichuridae</taxon>
        <taxon>Trichuris</taxon>
    </lineage>
</organism>
<dbReference type="InterPro" id="IPR008984">
    <property type="entry name" value="SMAD_FHA_dom_sf"/>
</dbReference>
<feature type="coiled-coil region" evidence="1">
    <location>
        <begin position="738"/>
        <end position="829"/>
    </location>
</feature>
<dbReference type="CDD" id="cd22679">
    <property type="entry name" value="FHA_SLMAP"/>
    <property type="match status" value="1"/>
</dbReference>
<keyword evidence="1" id="KW-0175">Coiled coil</keyword>
<dbReference type="Proteomes" id="UP000030764">
    <property type="component" value="Unassembled WGS sequence"/>
</dbReference>
<feature type="domain" description="FHA" evidence="4">
    <location>
        <begin position="32"/>
        <end position="87"/>
    </location>
</feature>
<feature type="coiled-coil region" evidence="1">
    <location>
        <begin position="419"/>
        <end position="478"/>
    </location>
</feature>
<protein>
    <recommendedName>
        <fullName evidence="4">FHA domain-containing protein</fullName>
    </recommendedName>
</protein>
<evidence type="ECO:0000313" key="6">
    <source>
        <dbReference type="Proteomes" id="UP000030764"/>
    </source>
</evidence>
<proteinExistence type="predicted"/>
<evidence type="ECO:0000256" key="3">
    <source>
        <dbReference type="SAM" id="Phobius"/>
    </source>
</evidence>
<dbReference type="SUPFAM" id="SSF49879">
    <property type="entry name" value="SMAD/FHA domain"/>
    <property type="match status" value="1"/>
</dbReference>
<reference evidence="5 6" key="1">
    <citation type="journal article" date="2014" name="Nat. Genet.">
        <title>Genome and transcriptome of the porcine whipworm Trichuris suis.</title>
        <authorList>
            <person name="Jex A.R."/>
            <person name="Nejsum P."/>
            <person name="Schwarz E.M."/>
            <person name="Hu L."/>
            <person name="Young N.D."/>
            <person name="Hall R.S."/>
            <person name="Korhonen P.K."/>
            <person name="Liao S."/>
            <person name="Thamsborg S."/>
            <person name="Xia J."/>
            <person name="Xu P."/>
            <person name="Wang S."/>
            <person name="Scheerlinck J.P."/>
            <person name="Hofmann A."/>
            <person name="Sternberg P.W."/>
            <person name="Wang J."/>
            <person name="Gasser R.B."/>
        </authorList>
    </citation>
    <scope>NUCLEOTIDE SEQUENCE [LARGE SCALE GENOMIC DNA]</scope>
    <source>
        <strain evidence="5">DCEP-RM93M</strain>
    </source>
</reference>
<feature type="transmembrane region" description="Helical" evidence="3">
    <location>
        <begin position="652"/>
        <end position="670"/>
    </location>
</feature>
<sequence length="900" mass="100234">MDMGEACIILSPCQQSHPFEQRRACVAADDPVKIGRAVAKVQAAADNFIFDCKVLSRTHAVVWYEDGSFFIRDTKSSNGTFVNGLRLSKGSEESAPHEVYSGDIVQLGVEIVENTKNGGSLTHGCIVAMLRLYHPNGMEALKRDTCDGSGRSLASTIAAGSGNFIQAQDIYQMQLHLRESTYREHVVETKLAALGALVSSTQEATEQCWQALIDEDRLLSRIETLESQLEVLSKNYSEDSLKNELLRLTSEKANMESAAKDSLNRVMMEKMEAVQRVADVEQVLETCVEECSRLRTSCEIAQQELATVVEQHSGCLLRMQGLRESLEQAEGRYRMLESQLLKERGSLNALTVNSEGKLSTDDQAFGNSLDQSFMPIKEAANVDSFRSSHSLVDEQLPKLLIKPSTVSVVDAQVGQEDSQAVLLRRLAETEEELDKRKQQIDDYTRKAEESRQLILRLQEELDRANEDLQSRVAQVKSLGDRLNISDRQLNALVEQSVRDILRRFEEVVYQKFKNEELVLFLKEQVRQLEQHFKSPVLTTCPNGTEDEDGVYSPTADGSSCLENGFSSYLCDSCGQVKVTFSPTVDDTLCLDSVQDKSIRVSHSNSAASLKKLGSDGRPVGSLLRELKDKVADIDDNGNHLLKKELTDIHGKHITLMLIQTVLFLIVLHMLEASLVQTNGCGATANDDVDHELDTDEQTEQGALSSTEPTSSIYHRQAARNQAEFASFKQECCTLRQRIAAIEKDIKSTRKENALLLSQYNSLKRSYHNLEMEKKALEERQRDSTFSPNGPVCRDGEPLEVQLSKAADELWQLRAAKRRVEAENSSLKAKLCDYNLITSPVEDCYKNVEPVSLMALLPVLIIVLALAVAFYPWLVAVTLTSDGPTELRPNTLEVSPSASEP</sequence>
<feature type="region of interest" description="Disordered" evidence="2">
    <location>
        <begin position="686"/>
        <end position="710"/>
    </location>
</feature>
<gene>
    <name evidence="5" type="ORF">M513_10289</name>
</gene>
<feature type="transmembrane region" description="Helical" evidence="3">
    <location>
        <begin position="854"/>
        <end position="873"/>
    </location>
</feature>
<feature type="compositionally biased region" description="Polar residues" evidence="2">
    <location>
        <begin position="699"/>
        <end position="710"/>
    </location>
</feature>
<dbReference type="InterPro" id="IPR000253">
    <property type="entry name" value="FHA_dom"/>
</dbReference>
<keyword evidence="3" id="KW-0812">Transmembrane</keyword>
<evidence type="ECO:0000259" key="4">
    <source>
        <dbReference type="PROSITE" id="PS50006"/>
    </source>
</evidence>
<dbReference type="EMBL" id="KL363283">
    <property type="protein sequence ID" value="KFD48805.1"/>
    <property type="molecule type" value="Genomic_DNA"/>
</dbReference>